<evidence type="ECO:0000259" key="1">
    <source>
        <dbReference type="PROSITE" id="PS50878"/>
    </source>
</evidence>
<dbReference type="InterPro" id="IPR000477">
    <property type="entry name" value="RT_dom"/>
</dbReference>
<name>A0AAD9QNR3_ACRCE</name>
<reference evidence="2" key="1">
    <citation type="journal article" date="2023" name="G3 (Bethesda)">
        <title>Whole genome assembly and annotation of the endangered Caribbean coral Acropora cervicornis.</title>
        <authorList>
            <person name="Selwyn J.D."/>
            <person name="Vollmer S.V."/>
        </authorList>
    </citation>
    <scope>NUCLEOTIDE SEQUENCE</scope>
    <source>
        <strain evidence="2">K2</strain>
    </source>
</reference>
<organism evidence="2 3">
    <name type="scientific">Acropora cervicornis</name>
    <name type="common">Staghorn coral</name>
    <dbReference type="NCBI Taxonomy" id="6130"/>
    <lineage>
        <taxon>Eukaryota</taxon>
        <taxon>Metazoa</taxon>
        <taxon>Cnidaria</taxon>
        <taxon>Anthozoa</taxon>
        <taxon>Hexacorallia</taxon>
        <taxon>Scleractinia</taxon>
        <taxon>Astrocoeniina</taxon>
        <taxon>Acroporidae</taxon>
        <taxon>Acropora</taxon>
    </lineage>
</organism>
<accession>A0AAD9QNR3</accession>
<gene>
    <name evidence="2" type="ORF">P5673_011776</name>
</gene>
<feature type="domain" description="Reverse transcriptase" evidence="1">
    <location>
        <begin position="154"/>
        <end position="351"/>
    </location>
</feature>
<dbReference type="Proteomes" id="UP001249851">
    <property type="component" value="Unassembled WGS sequence"/>
</dbReference>
<dbReference type="AlphaFoldDB" id="A0AAD9QNR3"/>
<comment type="caution">
    <text evidence="2">The sequence shown here is derived from an EMBL/GenBank/DDBJ whole genome shotgun (WGS) entry which is preliminary data.</text>
</comment>
<dbReference type="InterPro" id="IPR043502">
    <property type="entry name" value="DNA/RNA_pol_sf"/>
</dbReference>
<dbReference type="EMBL" id="JARQWQ010000022">
    <property type="protein sequence ID" value="KAK2564351.1"/>
    <property type="molecule type" value="Genomic_DNA"/>
</dbReference>
<dbReference type="PROSITE" id="PS50878">
    <property type="entry name" value="RT_POL"/>
    <property type="match status" value="1"/>
</dbReference>
<keyword evidence="3" id="KW-1185">Reference proteome</keyword>
<dbReference type="Pfam" id="PF00078">
    <property type="entry name" value="RVT_1"/>
    <property type="match status" value="1"/>
</dbReference>
<dbReference type="PANTHER" id="PTHR47510:SF3">
    <property type="entry name" value="ENDO_EXONUCLEASE_PHOSPHATASE DOMAIN-CONTAINING PROTEIN"/>
    <property type="match status" value="1"/>
</dbReference>
<evidence type="ECO:0000313" key="2">
    <source>
        <dbReference type="EMBL" id="KAK2564351.1"/>
    </source>
</evidence>
<dbReference type="SUPFAM" id="SSF56672">
    <property type="entry name" value="DNA/RNA polymerases"/>
    <property type="match status" value="1"/>
</dbReference>
<dbReference type="PANTHER" id="PTHR47510">
    <property type="entry name" value="REVERSE TRANSCRIPTASE DOMAIN-CONTAINING PROTEIN"/>
    <property type="match status" value="1"/>
</dbReference>
<protein>
    <recommendedName>
        <fullName evidence="1">Reverse transcriptase domain-containing protein</fullName>
    </recommendedName>
</protein>
<dbReference type="CDD" id="cd01650">
    <property type="entry name" value="RT_nLTR_like"/>
    <property type="match status" value="1"/>
</dbReference>
<evidence type="ECO:0000313" key="3">
    <source>
        <dbReference type="Proteomes" id="UP001249851"/>
    </source>
</evidence>
<reference evidence="2" key="2">
    <citation type="journal article" date="2023" name="Science">
        <title>Genomic signatures of disease resistance in endangered staghorn corals.</title>
        <authorList>
            <person name="Vollmer S.V."/>
            <person name="Selwyn J.D."/>
            <person name="Despard B.A."/>
            <person name="Roesel C.L."/>
        </authorList>
    </citation>
    <scope>NUCLEOTIDE SEQUENCE</scope>
    <source>
        <strain evidence="2">K2</strain>
    </source>
</reference>
<proteinExistence type="predicted"/>
<sequence length="351" mass="39064">MKPANLNALGLKLNQEECEDVLSAEDVDDKVLGSNAKQKFYQDKAQDLRHSNPGKWYRSIYAMTGADQQHADITAPSKTGLSKLADDLLDVLTKPWEDRDPSSLLVSDLADNLTDRPPATPSIEQVKAALKRLNPKKATGYDGVPTWFLKHFHEELAPCKYPTPYKRALVTPVPKVGNPVDINNDFRQISRLPQVAKLIERFQLDLNKHELEIADNQHAFLRDRSTVTALACITQDWFNTTDFGCKTEGVHIVFVDFRKAFDLVDHAILVTKLAASVGQVIAGVPQGGVISPMLFNVHINDVDKDVPGNLGIKSCKFADDLTLYQIVSSHSESYMQEGVDGVKLWADKNKM</sequence>